<feature type="compositionally biased region" description="Basic and acidic residues" evidence="1">
    <location>
        <begin position="360"/>
        <end position="371"/>
    </location>
</feature>
<dbReference type="AlphaFoldDB" id="A0AAD6S4T9"/>
<feature type="compositionally biased region" description="Basic and acidic residues" evidence="1">
    <location>
        <begin position="176"/>
        <end position="203"/>
    </location>
</feature>
<proteinExistence type="predicted"/>
<keyword evidence="3" id="KW-1185">Reference proteome</keyword>
<evidence type="ECO:0000313" key="3">
    <source>
        <dbReference type="Proteomes" id="UP001218188"/>
    </source>
</evidence>
<evidence type="ECO:0000313" key="2">
    <source>
        <dbReference type="EMBL" id="KAJ7021118.1"/>
    </source>
</evidence>
<evidence type="ECO:0000256" key="1">
    <source>
        <dbReference type="SAM" id="MobiDB-lite"/>
    </source>
</evidence>
<feature type="region of interest" description="Disordered" evidence="1">
    <location>
        <begin position="78"/>
        <end position="137"/>
    </location>
</feature>
<organism evidence="2 3">
    <name type="scientific">Mycena alexandri</name>
    <dbReference type="NCBI Taxonomy" id="1745969"/>
    <lineage>
        <taxon>Eukaryota</taxon>
        <taxon>Fungi</taxon>
        <taxon>Dikarya</taxon>
        <taxon>Basidiomycota</taxon>
        <taxon>Agaricomycotina</taxon>
        <taxon>Agaricomycetes</taxon>
        <taxon>Agaricomycetidae</taxon>
        <taxon>Agaricales</taxon>
        <taxon>Marasmiineae</taxon>
        <taxon>Mycenaceae</taxon>
        <taxon>Mycena</taxon>
    </lineage>
</organism>
<dbReference type="Proteomes" id="UP001218188">
    <property type="component" value="Unassembled WGS sequence"/>
</dbReference>
<sequence>MVWKRAGESSDYDPTFLPPPKHIRRALSLPPSSPPPPETPGNNESPRTPEAGPFTLNSDAAMEDFDMVEPLPALFALPSSGITASGSGPAPQTPQRSTLRARSLEPRPSSPMSMVDVTPLKPRAKLGRPKLTPQTRRLKKTVQKFASSQLTPDRDTVKKAKAELEEKAALAAASRMAEKERLATEAAESKAHEKKLAAEQKAKEEEARQAIVDAKNTIQSRPKYSPHPNREVIRLLSMSETDGGFAFKNLEEFFDALWCRGGDANISSLITEYVQRHGAAHAEGMFTHSKEAKEEFISDTLSEIFQEEGRAIQAILTRDSTTTVMELLKDFSMDLLAEEIRAAAPHLWAALAVLATPDQSTRRESDGDTQRNKGLHN</sequence>
<dbReference type="EMBL" id="JARJCM010000241">
    <property type="protein sequence ID" value="KAJ7021118.1"/>
    <property type="molecule type" value="Genomic_DNA"/>
</dbReference>
<feature type="region of interest" description="Disordered" evidence="1">
    <location>
        <begin position="175"/>
        <end position="203"/>
    </location>
</feature>
<accession>A0AAD6S4T9</accession>
<reference evidence="2" key="1">
    <citation type="submission" date="2023-03" db="EMBL/GenBank/DDBJ databases">
        <title>Massive genome expansion in bonnet fungi (Mycena s.s.) driven by repeated elements and novel gene families across ecological guilds.</title>
        <authorList>
            <consortium name="Lawrence Berkeley National Laboratory"/>
            <person name="Harder C.B."/>
            <person name="Miyauchi S."/>
            <person name="Viragh M."/>
            <person name="Kuo A."/>
            <person name="Thoen E."/>
            <person name="Andreopoulos B."/>
            <person name="Lu D."/>
            <person name="Skrede I."/>
            <person name="Drula E."/>
            <person name="Henrissat B."/>
            <person name="Morin E."/>
            <person name="Kohler A."/>
            <person name="Barry K."/>
            <person name="LaButti K."/>
            <person name="Morin E."/>
            <person name="Salamov A."/>
            <person name="Lipzen A."/>
            <person name="Mereny Z."/>
            <person name="Hegedus B."/>
            <person name="Baldrian P."/>
            <person name="Stursova M."/>
            <person name="Weitz H."/>
            <person name="Taylor A."/>
            <person name="Grigoriev I.V."/>
            <person name="Nagy L.G."/>
            <person name="Martin F."/>
            <person name="Kauserud H."/>
        </authorList>
    </citation>
    <scope>NUCLEOTIDE SEQUENCE</scope>
    <source>
        <strain evidence="2">CBHHK200</strain>
    </source>
</reference>
<protein>
    <submittedName>
        <fullName evidence="2">Uncharacterized protein</fullName>
    </submittedName>
</protein>
<name>A0AAD6S4T9_9AGAR</name>
<comment type="caution">
    <text evidence="2">The sequence shown here is derived from an EMBL/GenBank/DDBJ whole genome shotgun (WGS) entry which is preliminary data.</text>
</comment>
<gene>
    <name evidence="2" type="ORF">C8F04DRAFT_1274108</name>
</gene>
<feature type="region of interest" description="Disordered" evidence="1">
    <location>
        <begin position="358"/>
        <end position="377"/>
    </location>
</feature>
<feature type="region of interest" description="Disordered" evidence="1">
    <location>
        <begin position="1"/>
        <end position="65"/>
    </location>
</feature>